<dbReference type="InterPro" id="IPR005135">
    <property type="entry name" value="Endo/exonuclease/phosphatase"/>
</dbReference>
<dbReference type="InterPro" id="IPR004808">
    <property type="entry name" value="AP_endonuc_1"/>
</dbReference>
<feature type="compositionally biased region" description="Acidic residues" evidence="8">
    <location>
        <begin position="33"/>
        <end position="42"/>
    </location>
</feature>
<evidence type="ECO:0000256" key="7">
    <source>
        <dbReference type="ARBA" id="ARBA00022842"/>
    </source>
</evidence>
<keyword evidence="12" id="KW-1185">Reference proteome</keyword>
<evidence type="ECO:0000256" key="1">
    <source>
        <dbReference type="ARBA" id="ARBA00000493"/>
    </source>
</evidence>
<evidence type="ECO:0000256" key="5">
    <source>
        <dbReference type="ARBA" id="ARBA00022723"/>
    </source>
</evidence>
<dbReference type="Pfam" id="PF03372">
    <property type="entry name" value="Exo_endo_phos"/>
    <property type="match status" value="1"/>
</dbReference>
<proteinExistence type="inferred from homology"/>
<dbReference type="PANTHER" id="PTHR22748">
    <property type="entry name" value="AP ENDONUCLEASE"/>
    <property type="match status" value="1"/>
</dbReference>
<feature type="compositionally biased region" description="Low complexity" evidence="8">
    <location>
        <begin position="1"/>
        <end position="17"/>
    </location>
</feature>
<evidence type="ECO:0000256" key="8">
    <source>
        <dbReference type="SAM" id="MobiDB-lite"/>
    </source>
</evidence>
<feature type="domain" description="Endonuclease/exonuclease/phosphatase" evidence="10">
    <location>
        <begin position="86"/>
        <end position="263"/>
    </location>
</feature>
<gene>
    <name evidence="11" type="ORF">PLOB_00022766</name>
</gene>
<feature type="transmembrane region" description="Helical" evidence="9">
    <location>
        <begin position="551"/>
        <end position="572"/>
    </location>
</feature>
<keyword evidence="5" id="KW-0479">Metal-binding</keyword>
<evidence type="ECO:0000313" key="12">
    <source>
        <dbReference type="Proteomes" id="UP001159405"/>
    </source>
</evidence>
<comment type="catalytic activity">
    <reaction evidence="1">
        <text>Exonucleolytic cleavage in the 3'- to 5'-direction to yield nucleoside 5'-phosphates.</text>
        <dbReference type="EC" id="3.1.11.2"/>
    </reaction>
</comment>
<dbReference type="EMBL" id="CALNXK010000027">
    <property type="protein sequence ID" value="CAH3114851.1"/>
    <property type="molecule type" value="Genomic_DNA"/>
</dbReference>
<sequence length="622" mass="69237">MHSNDSSGNNGNSESINVTLPNNNRMEVLDYSSDSDSDGSDDPEIRSDASIASLDVDGSSLDSVYSVYSEGFAVPLPKWAPHPSRKPARAGFLQWLHSLPVVVDVVCIQEYHCVSLAECDLWFRSSGFPSVVSPGSKKSCGCVVLFRPTLSLVQSWADEEGRLLQCEFSFCDQSFCVILLYAPNRNPVRNQFLEQLADEVDPSIPTLLCGDFNTVFDRNLDCSGSDSSDTWRESSAALATLFESCCCIDAWRYLHPTSAGFSWTRPDGSISSLIGLIRCPYIWVSSMSSCDFVSCPYSDHCAVLFSVFVPGIVPPVPGLWKLNASILNEDDYVQLITSYWGVWRTKMLTFSSLAKWWEAGKREIQHITRDFCVCRASETRASRNLLCRLADHLKLWFDKGLISAYVPYRSVLINRLAELDLAQARGAQVRSRIWWVEEGETSSYFCRLEKKRSADRWISTVRNPSGHIVSDPQGLCDSFSSFYSGLFSASPVDPSGQQSLLANLSSVLSPHQAEKCKGYLNVGECYEALVGMEKTRLLGLMVCPWSSTLSFGMYSVLIWLLCLILVLTRVFSLPRNVEGLSLCLLRRVIGSTLAIGVRSHFLMLITSWLLGFLLGVFLRSSI</sequence>
<feature type="transmembrane region" description="Helical" evidence="9">
    <location>
        <begin position="593"/>
        <end position="618"/>
    </location>
</feature>
<evidence type="ECO:0000256" key="4">
    <source>
        <dbReference type="ARBA" id="ARBA00012115"/>
    </source>
</evidence>
<reference evidence="11 12" key="1">
    <citation type="submission" date="2022-05" db="EMBL/GenBank/DDBJ databases">
        <authorList>
            <consortium name="Genoscope - CEA"/>
            <person name="William W."/>
        </authorList>
    </citation>
    <scope>NUCLEOTIDE SEQUENCE [LARGE SCALE GENOMIC DNA]</scope>
</reference>
<evidence type="ECO:0000256" key="3">
    <source>
        <dbReference type="ARBA" id="ARBA00007092"/>
    </source>
</evidence>
<organism evidence="11 12">
    <name type="scientific">Porites lobata</name>
    <dbReference type="NCBI Taxonomy" id="104759"/>
    <lineage>
        <taxon>Eukaryota</taxon>
        <taxon>Metazoa</taxon>
        <taxon>Cnidaria</taxon>
        <taxon>Anthozoa</taxon>
        <taxon>Hexacorallia</taxon>
        <taxon>Scleractinia</taxon>
        <taxon>Fungiina</taxon>
        <taxon>Poritidae</taxon>
        <taxon>Porites</taxon>
    </lineage>
</organism>
<dbReference type="Gene3D" id="3.60.10.10">
    <property type="entry name" value="Endonuclease/exonuclease/phosphatase"/>
    <property type="match status" value="1"/>
</dbReference>
<dbReference type="EC" id="3.1.11.2" evidence="4"/>
<keyword evidence="6" id="KW-0378">Hydrolase</keyword>
<keyword evidence="7" id="KW-0460">Magnesium</keyword>
<evidence type="ECO:0000256" key="2">
    <source>
        <dbReference type="ARBA" id="ARBA00001946"/>
    </source>
</evidence>
<evidence type="ECO:0000259" key="10">
    <source>
        <dbReference type="Pfam" id="PF03372"/>
    </source>
</evidence>
<comment type="caution">
    <text evidence="11">The sequence shown here is derived from an EMBL/GenBank/DDBJ whole genome shotgun (WGS) entry which is preliminary data.</text>
</comment>
<dbReference type="Proteomes" id="UP001159405">
    <property type="component" value="Unassembled WGS sequence"/>
</dbReference>
<keyword evidence="9" id="KW-0472">Membrane</keyword>
<keyword evidence="9" id="KW-1133">Transmembrane helix</keyword>
<dbReference type="PANTHER" id="PTHR22748:SF6">
    <property type="entry name" value="DNA-(APURINIC OR APYRIMIDINIC SITE) ENDONUCLEASE"/>
    <property type="match status" value="1"/>
</dbReference>
<comment type="cofactor">
    <cofactor evidence="2">
        <name>Mg(2+)</name>
        <dbReference type="ChEBI" id="CHEBI:18420"/>
    </cofactor>
</comment>
<name>A0ABN8NP95_9CNID</name>
<feature type="region of interest" description="Disordered" evidence="8">
    <location>
        <begin position="1"/>
        <end position="46"/>
    </location>
</feature>
<evidence type="ECO:0000256" key="9">
    <source>
        <dbReference type="SAM" id="Phobius"/>
    </source>
</evidence>
<dbReference type="SUPFAM" id="SSF56219">
    <property type="entry name" value="DNase I-like"/>
    <property type="match status" value="1"/>
</dbReference>
<comment type="similarity">
    <text evidence="3">Belongs to the DNA repair enzymes AP/ExoA family.</text>
</comment>
<keyword evidence="9" id="KW-0812">Transmembrane</keyword>
<evidence type="ECO:0000256" key="6">
    <source>
        <dbReference type="ARBA" id="ARBA00022801"/>
    </source>
</evidence>
<protein>
    <recommendedName>
        <fullName evidence="4">exodeoxyribonuclease III</fullName>
        <ecNumber evidence="4">3.1.11.2</ecNumber>
    </recommendedName>
</protein>
<dbReference type="InterPro" id="IPR036691">
    <property type="entry name" value="Endo/exonu/phosph_ase_sf"/>
</dbReference>
<evidence type="ECO:0000313" key="11">
    <source>
        <dbReference type="EMBL" id="CAH3114851.1"/>
    </source>
</evidence>
<accession>A0ABN8NP95</accession>